<accession>A0ABN8MLI1</accession>
<dbReference type="EMBL" id="CALNXI010000548">
    <property type="protein sequence ID" value="CAH3029045.1"/>
    <property type="molecule type" value="Genomic_DNA"/>
</dbReference>
<keyword evidence="2" id="KW-1185">Reference proteome</keyword>
<organism evidence="1 2">
    <name type="scientific">Porites evermanni</name>
    <dbReference type="NCBI Taxonomy" id="104178"/>
    <lineage>
        <taxon>Eukaryota</taxon>
        <taxon>Metazoa</taxon>
        <taxon>Cnidaria</taxon>
        <taxon>Anthozoa</taxon>
        <taxon>Hexacorallia</taxon>
        <taxon>Scleractinia</taxon>
        <taxon>Fungiina</taxon>
        <taxon>Poritidae</taxon>
        <taxon>Porites</taxon>
    </lineage>
</organism>
<proteinExistence type="predicted"/>
<dbReference type="Proteomes" id="UP001159427">
    <property type="component" value="Unassembled WGS sequence"/>
</dbReference>
<comment type="caution">
    <text evidence="1">The sequence shown here is derived from an EMBL/GenBank/DDBJ whole genome shotgun (WGS) entry which is preliminary data.</text>
</comment>
<gene>
    <name evidence="1" type="ORF">PEVE_00035398</name>
</gene>
<evidence type="ECO:0008006" key="3">
    <source>
        <dbReference type="Google" id="ProtNLM"/>
    </source>
</evidence>
<protein>
    <recommendedName>
        <fullName evidence="3">Gingipain domain-containing protein</fullName>
    </recommendedName>
</protein>
<evidence type="ECO:0000313" key="1">
    <source>
        <dbReference type="EMBL" id="CAH3029045.1"/>
    </source>
</evidence>
<sequence>MSRFAGSAIAPGPLVGRIDRWSEWRPTIEEPLWLLLSGATDPPEEIGISERRTRDVQGDRNGAFIAGVTRDLVNTEDVVGTKLFNTVKDLYLTKDAALQQISRFFEKCKLKEAKPMLYYTGHGEIGTGNWCFEDGTISIQEIFDMLPGGLYYPMIFSDACCSGHWANFCLRKGIVGFHCLAACPEYSTAIDTKGKGGDLTLFMTGQIPRPRTEPMYSGGNRWEFNITGGQTVDYTNFIAGYIQNTEKLVISQCMDGGKFCGIFATSKLYSRCLSQSWGIRENLDSFYAFVEEKWKWVDGKSENIFSLACDETLGFGVFLMEGYGTNQAILTGTDDIGEKWDNGLMITACVARDSTFYIIMTEDTKEYHGKGQKWFTSNTWKDASDEIQEGYRDGYAITGICYSTGLKQYFVAMTETPERQDYKWFNVTEEDSQPWLDQKYLEDLHPTIIFKDPTDATILIVTTEDENISDYEYTYNNELR</sequence>
<reference evidence="1 2" key="1">
    <citation type="submission" date="2022-05" db="EMBL/GenBank/DDBJ databases">
        <authorList>
            <consortium name="Genoscope - CEA"/>
            <person name="William W."/>
        </authorList>
    </citation>
    <scope>NUCLEOTIDE SEQUENCE [LARGE SCALE GENOMIC DNA]</scope>
</reference>
<evidence type="ECO:0000313" key="2">
    <source>
        <dbReference type="Proteomes" id="UP001159427"/>
    </source>
</evidence>
<name>A0ABN8MLI1_9CNID</name>